<dbReference type="AlphaFoldDB" id="A0AAQ3K1C0"/>
<evidence type="ECO:0000256" key="1">
    <source>
        <dbReference type="SAM" id="MobiDB-lite"/>
    </source>
</evidence>
<protein>
    <recommendedName>
        <fullName evidence="5">DUF4408 domain-containing protein</fullName>
    </recommendedName>
</protein>
<name>A0AAQ3K1C0_9LILI</name>
<proteinExistence type="predicted"/>
<organism evidence="3 4">
    <name type="scientific">Canna indica</name>
    <name type="common">Indian-shot</name>
    <dbReference type="NCBI Taxonomy" id="4628"/>
    <lineage>
        <taxon>Eukaryota</taxon>
        <taxon>Viridiplantae</taxon>
        <taxon>Streptophyta</taxon>
        <taxon>Embryophyta</taxon>
        <taxon>Tracheophyta</taxon>
        <taxon>Spermatophyta</taxon>
        <taxon>Magnoliopsida</taxon>
        <taxon>Liliopsida</taxon>
        <taxon>Zingiberales</taxon>
        <taxon>Cannaceae</taxon>
        <taxon>Canna</taxon>
    </lineage>
</organism>
<gene>
    <name evidence="3" type="ORF">Cni_G07966</name>
</gene>
<feature type="compositionally biased region" description="Polar residues" evidence="1">
    <location>
        <begin position="108"/>
        <end position="117"/>
    </location>
</feature>
<evidence type="ECO:0000256" key="2">
    <source>
        <dbReference type="SAM" id="Phobius"/>
    </source>
</evidence>
<evidence type="ECO:0008006" key="5">
    <source>
        <dbReference type="Google" id="ProtNLM"/>
    </source>
</evidence>
<sequence>MLSRPISIDGRHPWRQGEGYRRRLWKFATLLRCLEAFFALLLLSWFSAQLPAGFLRHLASALLSPRFVFLLGNAIVLLLLAESGRLLPSSTSPKPSSSSSDLHKESLETSGGPMQSKHSVHEDIAVRVETLACCRIRSEKKVQRRRVAGFELRLTEAEGKGMDEDESSPAEKTEEEGDAEEFRRAVEAFIAKQTRFHREECMAFVTKPLICSAVSPQGSNND</sequence>
<feature type="transmembrane region" description="Helical" evidence="2">
    <location>
        <begin position="24"/>
        <end position="46"/>
    </location>
</feature>
<keyword evidence="2" id="KW-0812">Transmembrane</keyword>
<dbReference type="Proteomes" id="UP001327560">
    <property type="component" value="Chromosome 2"/>
</dbReference>
<keyword evidence="2" id="KW-1133">Transmembrane helix</keyword>
<accession>A0AAQ3K1C0</accession>
<feature type="compositionally biased region" description="Low complexity" evidence="1">
    <location>
        <begin position="88"/>
        <end position="100"/>
    </location>
</feature>
<feature type="region of interest" description="Disordered" evidence="1">
    <location>
        <begin position="88"/>
        <end position="119"/>
    </location>
</feature>
<keyword evidence="4" id="KW-1185">Reference proteome</keyword>
<evidence type="ECO:0000313" key="3">
    <source>
        <dbReference type="EMBL" id="WOK99254.1"/>
    </source>
</evidence>
<dbReference type="EMBL" id="CP136891">
    <property type="protein sequence ID" value="WOK99254.1"/>
    <property type="molecule type" value="Genomic_DNA"/>
</dbReference>
<feature type="transmembrane region" description="Helical" evidence="2">
    <location>
        <begin position="58"/>
        <end position="80"/>
    </location>
</feature>
<feature type="region of interest" description="Disordered" evidence="1">
    <location>
        <begin position="157"/>
        <end position="181"/>
    </location>
</feature>
<reference evidence="3 4" key="1">
    <citation type="submission" date="2023-10" db="EMBL/GenBank/DDBJ databases">
        <title>Chromosome-scale genome assembly provides insights into flower coloration mechanisms of Canna indica.</title>
        <authorList>
            <person name="Li C."/>
        </authorList>
    </citation>
    <scope>NUCLEOTIDE SEQUENCE [LARGE SCALE GENOMIC DNA]</scope>
    <source>
        <tissue evidence="3">Flower</tissue>
    </source>
</reference>
<dbReference type="PANTHER" id="PTHR33640">
    <property type="entry name" value="TRANSMEMBRANE PROTEIN"/>
    <property type="match status" value="1"/>
</dbReference>
<dbReference type="PANTHER" id="PTHR33640:SF8">
    <property type="entry name" value="TRANSMEMBRANE PROTEIN"/>
    <property type="match status" value="1"/>
</dbReference>
<evidence type="ECO:0000313" key="4">
    <source>
        <dbReference type="Proteomes" id="UP001327560"/>
    </source>
</evidence>
<feature type="compositionally biased region" description="Acidic residues" evidence="1">
    <location>
        <begin position="163"/>
        <end position="179"/>
    </location>
</feature>
<keyword evidence="2" id="KW-0472">Membrane</keyword>